<evidence type="ECO:0000259" key="1">
    <source>
        <dbReference type="Pfam" id="PF10441"/>
    </source>
</evidence>
<dbReference type="Proteomes" id="UP000094020">
    <property type="component" value="Chromosome 9"/>
</dbReference>
<dbReference type="GeneID" id="30175844"/>
<gene>
    <name evidence="2" type="ORF">I206_106634</name>
</gene>
<evidence type="ECO:0000313" key="3">
    <source>
        <dbReference type="Proteomes" id="UP000094020"/>
    </source>
</evidence>
<dbReference type="RefSeq" id="XP_070059462.1">
    <property type="nucleotide sequence ID" value="XM_070203361.1"/>
</dbReference>
<dbReference type="EMBL" id="CP144527">
    <property type="protein sequence ID" value="WWC72670.1"/>
    <property type="molecule type" value="Genomic_DNA"/>
</dbReference>
<feature type="domain" description="Nucleolar 27S pre-rRNA processing Urb2/Npa2 C-terminal" evidence="1">
    <location>
        <begin position="678"/>
        <end position="879"/>
    </location>
</feature>
<keyword evidence="3" id="KW-1185">Reference proteome</keyword>
<organism evidence="2 3">
    <name type="scientific">Kwoniella pini CBS 10737</name>
    <dbReference type="NCBI Taxonomy" id="1296096"/>
    <lineage>
        <taxon>Eukaryota</taxon>
        <taxon>Fungi</taxon>
        <taxon>Dikarya</taxon>
        <taxon>Basidiomycota</taxon>
        <taxon>Agaricomycotina</taxon>
        <taxon>Tremellomycetes</taxon>
        <taxon>Tremellales</taxon>
        <taxon>Cryptococcaceae</taxon>
        <taxon>Kwoniella</taxon>
    </lineage>
</organism>
<dbReference type="InterPro" id="IPR018849">
    <property type="entry name" value="Urb2/Npa2_C"/>
</dbReference>
<reference evidence="2" key="1">
    <citation type="submission" date="2013-07" db="EMBL/GenBank/DDBJ databases">
        <authorList>
            <consortium name="The Broad Institute Genome Sequencing Platform"/>
            <person name="Cuomo C."/>
            <person name="Litvintseva A."/>
            <person name="Chen Y."/>
            <person name="Heitman J."/>
            <person name="Sun S."/>
            <person name="Springer D."/>
            <person name="Dromer F."/>
            <person name="Young S.K."/>
            <person name="Zeng Q."/>
            <person name="Gargeya S."/>
            <person name="Fitzgerald M."/>
            <person name="Abouelleil A."/>
            <person name="Alvarado L."/>
            <person name="Berlin A.M."/>
            <person name="Chapman S.B."/>
            <person name="Dewar J."/>
            <person name="Goldberg J."/>
            <person name="Griggs A."/>
            <person name="Gujja S."/>
            <person name="Hansen M."/>
            <person name="Howarth C."/>
            <person name="Imamovic A."/>
            <person name="Larimer J."/>
            <person name="McCowan C."/>
            <person name="Murphy C."/>
            <person name="Pearson M."/>
            <person name="Priest M."/>
            <person name="Roberts A."/>
            <person name="Saif S."/>
            <person name="Shea T."/>
            <person name="Sykes S."/>
            <person name="Wortman J."/>
            <person name="Nusbaum C."/>
            <person name="Birren B."/>
        </authorList>
    </citation>
    <scope>NUCLEOTIDE SEQUENCE</scope>
    <source>
        <strain evidence="2">CBS 10737</strain>
    </source>
</reference>
<proteinExistence type="predicted"/>
<evidence type="ECO:0000313" key="2">
    <source>
        <dbReference type="EMBL" id="WWC72670.1"/>
    </source>
</evidence>
<reference evidence="2" key="2">
    <citation type="submission" date="2024-02" db="EMBL/GenBank/DDBJ databases">
        <title>Comparative genomics of Cryptococcus and Kwoniella reveals pathogenesis evolution and contrasting modes of karyotype evolution via chromosome fusion or intercentromeric recombination.</title>
        <authorList>
            <person name="Coelho M.A."/>
            <person name="David-Palma M."/>
            <person name="Shea T."/>
            <person name="Bowers K."/>
            <person name="McGinley-Smith S."/>
            <person name="Mohammad A.W."/>
            <person name="Gnirke A."/>
            <person name="Yurkov A.M."/>
            <person name="Nowrousian M."/>
            <person name="Sun S."/>
            <person name="Cuomo C.A."/>
            <person name="Heitman J."/>
        </authorList>
    </citation>
    <scope>NUCLEOTIDE SEQUENCE</scope>
    <source>
        <strain evidence="2">CBS 10737</strain>
    </source>
</reference>
<accession>A0AAJ8LBQ6</accession>
<dbReference type="Pfam" id="PF10441">
    <property type="entry name" value="Urb2"/>
    <property type="match status" value="1"/>
</dbReference>
<protein>
    <recommendedName>
        <fullName evidence="1">Nucleolar 27S pre-rRNA processing Urb2/Npa2 C-terminal domain-containing protein</fullName>
    </recommendedName>
</protein>
<dbReference type="KEGG" id="kpin:30175844"/>
<dbReference type="AlphaFoldDB" id="A0AAJ8LBQ6"/>
<name>A0AAJ8LBQ6_9TREE</name>
<sequence length="883" mass="96945">MATLLFQPALLSSKDTLQPILSQLSAFGAHSAISALFDSLIHAYHEHRYSIFTQASSSKVAHDVFVASKEREEVRLALEQILSQVGPAYATRLSLWNSIETWGGYMERESSWSQLVRSEAQIAEQTLSSGDSALLGPLLKLLATLENLDHDQAQLSSNVVRWCLALLLESLDGLFVETLPDETIISLYNLTVAGPLTGKAFQRHLTQSLRSINIGKGRATPWHQICDSILNRLSSIVTPASDQKKRKRSATPPSHSVASVGIATRLLARCLIAAAGTTHDTNSSLDTVAKLSALIDEWPGVDETVRKSTTKSLSWDSAVLEAGRLRIVLNLEKLSSYRSSAADPVLLTSAIPELTIEMQLSAQTIDELFMILEDAPAHIWQLVLDQGLVLIDASATSAQLRRLAKLISRKSESDDTISFSSAPLWELPNVKNLPEYPLLNICPPTYLDKKVKLQVIDKTWEGARASAWLYRLASEGDTLELMSRNTGLLHQVIKIASTGDEPSTYLFEKAVKNVDSFSALREDLVNLTSMNLEVHCDTADLKALHTRNILLQAKQWLNLRVDDRRPLGPSLCKAFIDKQSASFARIILETIASESTDPLHIVAAALYLYNHNITLELESTLYKVLKGSIDQAMSECCVKSPTPAHLRLLAALCSRCDDMTLIQRAIDTALAAPSNDLAVITFFEKIVEDKASILRHDDVVRVFAIITQSIAQSAVALQSSFNILMSLSRRRADLILANLPELVDILSSMFVALQTFSKAKTPHTTDAQMLSRLLVALTQIRLGRRHETSPLAKHVPAILVAYVRAAGDMHSGFSPMVRRDLEPGLFGLCNLVTAGGRAYAHGREGEGLGTPFGLGEGTGGEGEKELWAELWRSWSKSRYLGQG</sequence>